<comment type="pathway">
    <text evidence="9">Amino-acid biosynthesis; L-methionine biosynthesis via de novo pathway; L-homoserine from L-aspartate: step 1/3.</text>
</comment>
<dbReference type="InterPro" id="IPR042199">
    <property type="entry name" value="AsparK_Bifunc_asparK/hSer_DH"/>
</dbReference>
<comment type="pathway">
    <text evidence="1 9">Amino-acid biosynthesis; L-lysine biosynthesis via DAP pathway; (S)-tetrahydrodipicolinate from L-aspartate: step 1/4.</text>
</comment>
<dbReference type="EC" id="2.7.2.4" evidence="8"/>
<comment type="caution">
    <text evidence="12">The sequence shown here is derived from an EMBL/GenBank/DDBJ whole genome shotgun (WGS) entry which is preliminary data.</text>
</comment>
<dbReference type="EMBL" id="JAVJIU010000002">
    <property type="protein sequence ID" value="MDR5590208.1"/>
    <property type="molecule type" value="Genomic_DNA"/>
</dbReference>
<evidence type="ECO:0000313" key="13">
    <source>
        <dbReference type="Proteomes" id="UP001257234"/>
    </source>
</evidence>
<evidence type="ECO:0000256" key="9">
    <source>
        <dbReference type="RuleBase" id="RU004249"/>
    </source>
</evidence>
<keyword evidence="4" id="KW-0547">Nucleotide-binding</keyword>
<comment type="pathway">
    <text evidence="9">Amino-acid biosynthesis; L-threonine biosynthesis; L-threonine from L-aspartate: step 1/5.</text>
</comment>
<dbReference type="NCBIfam" id="TIGR00657">
    <property type="entry name" value="asp_kinases"/>
    <property type="match status" value="1"/>
</dbReference>
<keyword evidence="6" id="KW-0067">ATP-binding</keyword>
<evidence type="ECO:0000259" key="11">
    <source>
        <dbReference type="Pfam" id="PF22468"/>
    </source>
</evidence>
<dbReference type="InterPro" id="IPR001341">
    <property type="entry name" value="Asp_kinase"/>
</dbReference>
<evidence type="ECO:0000256" key="2">
    <source>
        <dbReference type="ARBA" id="ARBA00010122"/>
    </source>
</evidence>
<dbReference type="RefSeq" id="WP_309561085.1">
    <property type="nucleotide sequence ID" value="NZ_JAVJIU010000002.1"/>
</dbReference>
<evidence type="ECO:0000313" key="12">
    <source>
        <dbReference type="EMBL" id="MDR5590208.1"/>
    </source>
</evidence>
<organism evidence="12 13">
    <name type="scientific">Christiangramia sediminicola</name>
    <dbReference type="NCBI Taxonomy" id="3073267"/>
    <lineage>
        <taxon>Bacteria</taxon>
        <taxon>Pseudomonadati</taxon>
        <taxon>Bacteroidota</taxon>
        <taxon>Flavobacteriia</taxon>
        <taxon>Flavobacteriales</taxon>
        <taxon>Flavobacteriaceae</taxon>
        <taxon>Christiangramia</taxon>
    </lineage>
</organism>
<dbReference type="CDD" id="cd04912">
    <property type="entry name" value="ACT_AKiii-LysC-EC-like_1"/>
    <property type="match status" value="1"/>
</dbReference>
<dbReference type="PIRSF" id="PIRSF000726">
    <property type="entry name" value="Asp_kin"/>
    <property type="match status" value="1"/>
</dbReference>
<evidence type="ECO:0000259" key="10">
    <source>
        <dbReference type="Pfam" id="PF00696"/>
    </source>
</evidence>
<dbReference type="Pfam" id="PF22468">
    <property type="entry name" value="ACT_9"/>
    <property type="match status" value="1"/>
</dbReference>
<name>A0ABU1EPA1_9FLAO</name>
<evidence type="ECO:0000256" key="5">
    <source>
        <dbReference type="ARBA" id="ARBA00022777"/>
    </source>
</evidence>
<evidence type="ECO:0000256" key="3">
    <source>
        <dbReference type="ARBA" id="ARBA00022679"/>
    </source>
</evidence>
<dbReference type="SUPFAM" id="SSF55021">
    <property type="entry name" value="ACT-like"/>
    <property type="match status" value="2"/>
</dbReference>
<keyword evidence="3 8" id="KW-0808">Transferase</keyword>
<proteinExistence type="inferred from homology"/>
<reference evidence="13" key="1">
    <citation type="submission" date="2023-07" db="EMBL/GenBank/DDBJ databases">
        <title>Christiangramia sp. SM2212., a novel bacterium of the family Flavobacteriaceae isolated from the sea sediment.</title>
        <authorList>
            <person name="Wang J."/>
            <person name="Zhang X."/>
        </authorList>
    </citation>
    <scope>NUCLEOTIDE SEQUENCE [LARGE SCALE GENOMIC DNA]</scope>
    <source>
        <strain evidence="13">SM2212</strain>
    </source>
</reference>
<comment type="similarity">
    <text evidence="2 8">Belongs to the aspartokinase family.</text>
</comment>
<dbReference type="InterPro" id="IPR054352">
    <property type="entry name" value="ACT_Aspartokinase"/>
</dbReference>
<keyword evidence="5 8" id="KW-0418">Kinase</keyword>
<dbReference type="Pfam" id="PF00696">
    <property type="entry name" value="AA_kinase"/>
    <property type="match status" value="1"/>
</dbReference>
<dbReference type="InterPro" id="IPR045865">
    <property type="entry name" value="ACT-like_dom_sf"/>
</dbReference>
<dbReference type="PANTHER" id="PTHR21499:SF59">
    <property type="entry name" value="ASPARTOKINASE"/>
    <property type="match status" value="1"/>
</dbReference>
<gene>
    <name evidence="12" type="ORF">RE431_06130</name>
</gene>
<dbReference type="SUPFAM" id="SSF53633">
    <property type="entry name" value="Carbamate kinase-like"/>
    <property type="match status" value="1"/>
</dbReference>
<dbReference type="GO" id="GO:0004072">
    <property type="term" value="F:aspartate kinase activity"/>
    <property type="evidence" value="ECO:0007669"/>
    <property type="project" value="UniProtKB-EC"/>
</dbReference>
<dbReference type="InterPro" id="IPR018042">
    <property type="entry name" value="Aspartate_kinase_CS"/>
</dbReference>
<sequence>MKVLKFGGTSVGSTASIRNVKNIISDITGNKILVLSAMSGVTNHLVDLSAAVKISSENDISEKLEFLKTKHFDLIDELISDPDFNFSVKENVTEQLLELNQVCSGNWSTEVDSKIVTTGERLLTFIFSSFLNFESLNNTLLDARDFMHVENLENPDTGLVGELLNDCLKKNAENEIIITQGFVRIDANNNINTLKRGGSDYTATILGAAIRATEIQIWTDISGLHNNDPRFVENTRPVSQLSFEEAAELAYFGAKILHPQTISPVIGKNIPVYLKNTFTPEATGTCISAMAERKGLKAISAKDEITAIKIKSNRMLMAHGFLKKIFEVFDKYETSIDMITTSEIAISLTIDDTTNLNQILTELDQYGEISVDAEHSIICVVGEGLIEERSTSRLFEILQDVPVRMISYGGSNNNISLLVDTRNKVEVLQKLNSKLFANQLKTV</sequence>
<feature type="domain" description="Aspartokinase ACT" evidence="11">
    <location>
        <begin position="378"/>
        <end position="434"/>
    </location>
</feature>
<comment type="catalytic activity">
    <reaction evidence="7 8">
        <text>L-aspartate + ATP = 4-phospho-L-aspartate + ADP</text>
        <dbReference type="Rhea" id="RHEA:23776"/>
        <dbReference type="ChEBI" id="CHEBI:29991"/>
        <dbReference type="ChEBI" id="CHEBI:30616"/>
        <dbReference type="ChEBI" id="CHEBI:57535"/>
        <dbReference type="ChEBI" id="CHEBI:456216"/>
        <dbReference type="EC" id="2.7.2.4"/>
    </reaction>
</comment>
<keyword evidence="13" id="KW-1185">Reference proteome</keyword>
<evidence type="ECO:0000256" key="4">
    <source>
        <dbReference type="ARBA" id="ARBA00022741"/>
    </source>
</evidence>
<dbReference type="Gene3D" id="3.40.1160.10">
    <property type="entry name" value="Acetylglutamate kinase-like"/>
    <property type="match status" value="1"/>
</dbReference>
<evidence type="ECO:0000256" key="8">
    <source>
        <dbReference type="RuleBase" id="RU003448"/>
    </source>
</evidence>
<dbReference type="Proteomes" id="UP001257234">
    <property type="component" value="Unassembled WGS sequence"/>
</dbReference>
<evidence type="ECO:0000256" key="6">
    <source>
        <dbReference type="ARBA" id="ARBA00022840"/>
    </source>
</evidence>
<protein>
    <recommendedName>
        <fullName evidence="8">Aspartokinase</fullName>
        <ecNumber evidence="8">2.7.2.4</ecNumber>
    </recommendedName>
</protein>
<evidence type="ECO:0000256" key="7">
    <source>
        <dbReference type="ARBA" id="ARBA00047872"/>
    </source>
</evidence>
<accession>A0ABU1EPA1</accession>
<dbReference type="InterPro" id="IPR036393">
    <property type="entry name" value="AceGlu_kinase-like_sf"/>
</dbReference>
<dbReference type="Gene3D" id="3.30.70.260">
    <property type="match status" value="2"/>
</dbReference>
<dbReference type="InterPro" id="IPR001048">
    <property type="entry name" value="Asp/Glu/Uridylate_kinase"/>
</dbReference>
<evidence type="ECO:0000256" key="1">
    <source>
        <dbReference type="ARBA" id="ARBA00004766"/>
    </source>
</evidence>
<dbReference type="PROSITE" id="PS00324">
    <property type="entry name" value="ASPARTOKINASE"/>
    <property type="match status" value="1"/>
</dbReference>
<dbReference type="InterPro" id="IPR005260">
    <property type="entry name" value="Asp_kin_monofn"/>
</dbReference>
<dbReference type="PANTHER" id="PTHR21499">
    <property type="entry name" value="ASPARTATE KINASE"/>
    <property type="match status" value="1"/>
</dbReference>
<dbReference type="Gene3D" id="1.20.120.1320">
    <property type="entry name" value="Aspartokinase, catalytic domain"/>
    <property type="match status" value="1"/>
</dbReference>
<keyword evidence="9" id="KW-0028">Amino-acid biosynthesis</keyword>
<feature type="domain" description="Aspartate/glutamate/uridylate kinase" evidence="10">
    <location>
        <begin position="2"/>
        <end position="276"/>
    </location>
</feature>